<evidence type="ECO:0000313" key="2">
    <source>
        <dbReference type="Ensembl" id="ENSMPUP00000008942.1"/>
    </source>
</evidence>
<dbReference type="EMBL" id="AEYP01079640">
    <property type="status" value="NOT_ANNOTATED_CDS"/>
    <property type="molecule type" value="Genomic_DNA"/>
</dbReference>
<feature type="region of interest" description="Disordered" evidence="1">
    <location>
        <begin position="117"/>
        <end position="136"/>
    </location>
</feature>
<evidence type="ECO:0000256" key="1">
    <source>
        <dbReference type="SAM" id="MobiDB-lite"/>
    </source>
</evidence>
<dbReference type="InParanoid" id="M3YC85"/>
<feature type="compositionally biased region" description="Basic residues" evidence="1">
    <location>
        <begin position="127"/>
        <end position="136"/>
    </location>
</feature>
<proteinExistence type="predicted"/>
<dbReference type="Ensembl" id="ENSMPUT00000009089.1">
    <property type="protein sequence ID" value="ENSMPUP00000008942.1"/>
    <property type="gene ID" value="ENSMPUG00000009014.1"/>
</dbReference>
<dbReference type="AlphaFoldDB" id="M3YC85"/>
<name>M3YC85_MUSPF</name>
<protein>
    <submittedName>
        <fullName evidence="2">Uncharacterized protein</fullName>
    </submittedName>
</protein>
<feature type="compositionally biased region" description="Polar residues" evidence="1">
    <location>
        <begin position="29"/>
        <end position="41"/>
    </location>
</feature>
<feature type="region of interest" description="Disordered" evidence="1">
    <location>
        <begin position="1"/>
        <end position="111"/>
    </location>
</feature>
<feature type="compositionally biased region" description="Polar residues" evidence="1">
    <location>
        <begin position="62"/>
        <end position="78"/>
    </location>
</feature>
<organism evidence="2">
    <name type="scientific">Mustela putorius furo</name>
    <name type="common">European domestic ferret</name>
    <name type="synonym">Mustela furo</name>
    <dbReference type="NCBI Taxonomy" id="9669"/>
    <lineage>
        <taxon>Eukaryota</taxon>
        <taxon>Metazoa</taxon>
        <taxon>Chordata</taxon>
        <taxon>Craniata</taxon>
        <taxon>Vertebrata</taxon>
        <taxon>Euteleostomi</taxon>
        <taxon>Mammalia</taxon>
        <taxon>Eutheria</taxon>
        <taxon>Laurasiatheria</taxon>
        <taxon>Carnivora</taxon>
        <taxon>Caniformia</taxon>
        <taxon>Musteloidea</taxon>
        <taxon>Mustelidae</taxon>
        <taxon>Mustelinae</taxon>
        <taxon>Mustela</taxon>
    </lineage>
</organism>
<dbReference type="HOGENOM" id="CLU_1880192_0_0_1"/>
<reference evidence="2" key="1">
    <citation type="submission" date="2024-06" db="UniProtKB">
        <authorList>
            <consortium name="Ensembl"/>
        </authorList>
    </citation>
    <scope>IDENTIFICATION</scope>
</reference>
<sequence>NREEAGGHLLLTQGVTKPEKRRKLADTPQGASASLTTQGQRKVSPDSAPNQAPRHGVPQPSRPTRSAQNPSRPQTCGLGSSDCPDDVPSNSDPGGAAGHTEDSSNSPSQKVRVLLDELSENSQVRVPGRHQRHRSN</sequence>
<accession>M3YC85</accession>